<protein>
    <submittedName>
        <fullName evidence="1">Uncharacterized protein</fullName>
    </submittedName>
</protein>
<organism evidence="1 2">
    <name type="scientific">Trichococcus palustris</name>
    <dbReference type="NCBI Taxonomy" id="140314"/>
    <lineage>
        <taxon>Bacteria</taxon>
        <taxon>Bacillati</taxon>
        <taxon>Bacillota</taxon>
        <taxon>Bacilli</taxon>
        <taxon>Lactobacillales</taxon>
        <taxon>Carnobacteriaceae</taxon>
        <taxon>Trichococcus</taxon>
    </lineage>
</organism>
<evidence type="ECO:0000313" key="2">
    <source>
        <dbReference type="Proteomes" id="UP000242754"/>
    </source>
</evidence>
<proteinExistence type="predicted"/>
<dbReference type="AlphaFoldDB" id="A0A143YKL6"/>
<gene>
    <name evidence="1" type="ORF">Tpal_1558</name>
</gene>
<accession>A0A143YKL6</accession>
<sequence length="38" mass="4251">MNEFEKDLAHEAEGMFQSIDLDGVDLCFPGNLLPFPIP</sequence>
<reference evidence="1 2" key="1">
    <citation type="submission" date="2016-02" db="EMBL/GenBank/DDBJ databases">
        <authorList>
            <person name="Wen L."/>
            <person name="He K."/>
            <person name="Yang H."/>
        </authorList>
    </citation>
    <scope>NUCLEOTIDE SEQUENCE [LARGE SCALE GENOMIC DNA]</scope>
    <source>
        <strain evidence="1">Trichococcus palustris</strain>
    </source>
</reference>
<name>A0A143YKL6_9LACT</name>
<evidence type="ECO:0000313" key="1">
    <source>
        <dbReference type="EMBL" id="CZQ92896.1"/>
    </source>
</evidence>
<dbReference type="EMBL" id="FJNE01000004">
    <property type="protein sequence ID" value="CZQ92896.1"/>
    <property type="molecule type" value="Genomic_DNA"/>
</dbReference>
<dbReference type="Proteomes" id="UP000242754">
    <property type="component" value="Unassembled WGS sequence"/>
</dbReference>
<keyword evidence="2" id="KW-1185">Reference proteome</keyword>